<dbReference type="GO" id="GO:0046872">
    <property type="term" value="F:metal ion binding"/>
    <property type="evidence" value="ECO:0007669"/>
    <property type="project" value="UniProtKB-KW"/>
</dbReference>
<dbReference type="SUPFAM" id="SSF51658">
    <property type="entry name" value="Xylose isomerase-like"/>
    <property type="match status" value="1"/>
</dbReference>
<sequence>MHGAGTSPSADVFAYAAAQIKNAVDATIKLGGKGYVFWGGREGYETLLNTNMGLELDNMARLMKMTVDYARSKGYTGDFYIEPKPKEPTKHQYDFDTATVLGFLRKYGLDKDFKMNIEANHATLAQHTFQHELRVARDNGVFGSIDANQGDPLLGWDTDQFPTNAYDATLCMYEVLKAGGFTNGGLNFDAKARRGSYTMEDIFLSYIAGMDTFALGLKAAAKIIEDGRLDKFVDDRYASWTTGIGADIIAGKADMESLEKYAVEKGEVTDSLSSGRQEYLESVLNQIMFNL</sequence>
<keyword evidence="3" id="KW-0859">Xylose metabolism</keyword>
<evidence type="ECO:0000256" key="5">
    <source>
        <dbReference type="ARBA" id="ARBA00023235"/>
    </source>
</evidence>
<evidence type="ECO:0000256" key="6">
    <source>
        <dbReference type="ARBA" id="ARBA00023277"/>
    </source>
</evidence>
<evidence type="ECO:0000256" key="4">
    <source>
        <dbReference type="ARBA" id="ARBA00022723"/>
    </source>
</evidence>
<organism evidence="8">
    <name type="scientific">uncultured organism</name>
    <dbReference type="NCBI Taxonomy" id="155900"/>
    <lineage>
        <taxon>unclassified sequences</taxon>
        <taxon>environmental samples</taxon>
    </lineage>
</organism>
<comment type="catalytic activity">
    <reaction evidence="7">
        <text>alpha-D-xylose = alpha-D-xylulofuranose</text>
        <dbReference type="Rhea" id="RHEA:22816"/>
        <dbReference type="ChEBI" id="CHEBI:28518"/>
        <dbReference type="ChEBI" id="CHEBI:188998"/>
        <dbReference type="EC" id="5.3.1.5"/>
    </reaction>
</comment>
<dbReference type="AlphaFoldDB" id="D9ZF72"/>
<dbReference type="PRINTS" id="PR00688">
    <property type="entry name" value="XYLOSISMRASE"/>
</dbReference>
<dbReference type="EMBL" id="GU942951">
    <property type="protein sequence ID" value="ADD61976.1"/>
    <property type="molecule type" value="Genomic_DNA"/>
</dbReference>
<evidence type="ECO:0000256" key="3">
    <source>
        <dbReference type="ARBA" id="ARBA00022629"/>
    </source>
</evidence>
<dbReference type="PANTHER" id="PTHR48408">
    <property type="match status" value="1"/>
</dbReference>
<name>D9ZF72_9ZZZZ</name>
<dbReference type="GO" id="GO:0042732">
    <property type="term" value="P:D-xylose metabolic process"/>
    <property type="evidence" value="ECO:0007669"/>
    <property type="project" value="UniProtKB-KW"/>
</dbReference>
<dbReference type="PANTHER" id="PTHR48408:SF1">
    <property type="entry name" value="XYLOSE ISOMERASE"/>
    <property type="match status" value="1"/>
</dbReference>
<protein>
    <recommendedName>
        <fullName evidence="2">xylose isomerase</fullName>
        <ecNumber evidence="2">5.3.1.5</ecNumber>
    </recommendedName>
</protein>
<evidence type="ECO:0000313" key="8">
    <source>
        <dbReference type="EMBL" id="ADD61976.1"/>
    </source>
</evidence>
<comment type="similarity">
    <text evidence="1">Belongs to the xylose isomerase family.</text>
</comment>
<dbReference type="NCBIfam" id="NF003998">
    <property type="entry name" value="PRK05474.1"/>
    <property type="match status" value="1"/>
</dbReference>
<dbReference type="GO" id="GO:0009045">
    <property type="term" value="F:xylose isomerase activity"/>
    <property type="evidence" value="ECO:0007669"/>
    <property type="project" value="UniProtKB-EC"/>
</dbReference>
<accession>D9ZF72</accession>
<evidence type="ECO:0000256" key="1">
    <source>
        <dbReference type="ARBA" id="ARBA00005765"/>
    </source>
</evidence>
<reference evidence="8" key="1">
    <citation type="journal article" date="2010" name="Genome Res.">
        <title>Functional metagenomics to mine the human gut microbiome for dietary fiber catabolic enzymes.</title>
        <authorList>
            <person name="Tasse L."/>
            <person name="Bercovici J."/>
            <person name="Pizzut-Serin S."/>
            <person name="Robe P."/>
            <person name="Tap J."/>
            <person name="Klopp C."/>
            <person name="Cantarel B.L."/>
            <person name="Coutinho P.M."/>
            <person name="Henrissat B."/>
            <person name="Leclerc M."/>
            <person name="Dore J."/>
            <person name="Monsan P."/>
            <person name="Remaud-Simeon M."/>
            <person name="Potocki-Veronese G."/>
        </authorList>
    </citation>
    <scope>NUCLEOTIDE SEQUENCE</scope>
</reference>
<evidence type="ECO:0000256" key="2">
    <source>
        <dbReference type="ARBA" id="ARBA00011958"/>
    </source>
</evidence>
<proteinExistence type="inferred from homology"/>
<dbReference type="EC" id="5.3.1.5" evidence="2"/>
<evidence type="ECO:0000256" key="7">
    <source>
        <dbReference type="ARBA" id="ARBA00033659"/>
    </source>
</evidence>
<keyword evidence="6" id="KW-0119">Carbohydrate metabolism</keyword>
<keyword evidence="5" id="KW-0413">Isomerase</keyword>
<keyword evidence="4" id="KW-0479">Metal-binding</keyword>
<dbReference type="Gene3D" id="3.20.20.150">
    <property type="entry name" value="Divalent-metal-dependent TIM barrel enzymes"/>
    <property type="match status" value="1"/>
</dbReference>
<dbReference type="PROSITE" id="PS51415">
    <property type="entry name" value="XYLOSE_ISOMERASE"/>
    <property type="match status" value="1"/>
</dbReference>
<dbReference type="InterPro" id="IPR001998">
    <property type="entry name" value="Xylose_isomerase"/>
</dbReference>
<dbReference type="InterPro" id="IPR036237">
    <property type="entry name" value="Xyl_isomerase-like_sf"/>
</dbReference>